<comment type="caution">
    <text evidence="4">The sequence shown here is derived from an EMBL/GenBank/DDBJ whole genome shotgun (WGS) entry which is preliminary data.</text>
</comment>
<sequence length="827" mass="95724">MKEYSRDQHYNKYQQRSGGCCRVYFCCSDCRFNVSSSEEADQSSNSDRFASISSLAHTMVQERLDQMIRRQRQQQDQARLHRDRSLRKQIRDHDHHQGTRFIVMVALEKCSHDPREDFKESMIEMIRANWIEEEPYQAVIMEGKWEALEEFFDNDEGFSISYPIMTVTKDNAFQIAVHSKSEQPLKQLLERVVNYDHIRTNVLNTANAYENTVLHEAAINHNIAAVKLLVRGGYVTPDQLLERNKSGQTPLFKAAAFGSTKVVKYLASQPNQIRNSKMLTALKMMGPPFSMLLSEGSTLVILSIFNLVFRSRTLCIPTGDDNYDEIDNTAEDENFLYDVKVADSYISDHDDDNDDDHKVRYNYLSMADGRWPTVRKIWKEKRKRKFAFKLAQELIKNDDSWQGSYTEDTTQYYRYYIDSSIEIEHPQLLSIEKPLVESDDHLQMLDIIEDGMPRIESKHQVETPLLAATRSGVIELVKEILKMHPQAVEHISHKKQNILHVASYRQREVFDFVKDIQMPASRLILGIDDESYTVLHHVADTRNCNGGTRPGPAYQLQQELEWFKHLENKSHKIAKELFKEKHAIQHKEAQQWIKETSQSCSGVAVLVATVVFAAAFTVPGGNNDENGLPILLNSPYFLFFTLMDVVSLSCSLTSVVMFLSIITSPFELDNYRILLPRRLTLGFALLFMSVATTMLAFTSTIFLIIRSEQRRRWTLTLICSAAFVPVSVLALTHFPLFVSFIRAWNNIFKLIWMAFPYNLLLQIFKFLGNYIRDLGLGFLELGLYIKELGIDFLKFLHKLVCRLGFHFLKFLHYLFRRDLHSKDEGNA</sequence>
<evidence type="ECO:0000256" key="2">
    <source>
        <dbReference type="SAM" id="Phobius"/>
    </source>
</evidence>
<dbReference type="EMBL" id="JAUESC010000385">
    <property type="protein sequence ID" value="KAK0579635.1"/>
    <property type="molecule type" value="Genomic_DNA"/>
</dbReference>
<dbReference type="Gene3D" id="1.25.40.20">
    <property type="entry name" value="Ankyrin repeat-containing domain"/>
    <property type="match status" value="2"/>
</dbReference>
<proteinExistence type="predicted"/>
<keyword evidence="2" id="KW-0472">Membrane</keyword>
<dbReference type="InterPro" id="IPR002110">
    <property type="entry name" value="Ankyrin_rpt"/>
</dbReference>
<keyword evidence="2" id="KW-1133">Transmembrane helix</keyword>
<dbReference type="AlphaFoldDB" id="A0AA39RTE5"/>
<dbReference type="Proteomes" id="UP001168877">
    <property type="component" value="Unassembled WGS sequence"/>
</dbReference>
<evidence type="ECO:0000313" key="4">
    <source>
        <dbReference type="EMBL" id="KAK0579635.1"/>
    </source>
</evidence>
<evidence type="ECO:0000259" key="3">
    <source>
        <dbReference type="Pfam" id="PF13962"/>
    </source>
</evidence>
<dbReference type="Pfam" id="PF12796">
    <property type="entry name" value="Ank_2"/>
    <property type="match status" value="1"/>
</dbReference>
<feature type="transmembrane region" description="Helical" evidence="2">
    <location>
        <begin position="638"/>
        <end position="662"/>
    </location>
</feature>
<keyword evidence="5" id="KW-1185">Reference proteome</keyword>
<reference evidence="4" key="2">
    <citation type="submission" date="2023-06" db="EMBL/GenBank/DDBJ databases">
        <authorList>
            <person name="Swenson N.G."/>
            <person name="Wegrzyn J.L."/>
            <person name="Mcevoy S.L."/>
        </authorList>
    </citation>
    <scope>NUCLEOTIDE SEQUENCE</scope>
    <source>
        <strain evidence="4">NS2018</strain>
        <tissue evidence="4">Leaf</tissue>
    </source>
</reference>
<evidence type="ECO:0000256" key="1">
    <source>
        <dbReference type="SAM" id="MobiDB-lite"/>
    </source>
</evidence>
<feature type="region of interest" description="Disordered" evidence="1">
    <location>
        <begin position="69"/>
        <end position="91"/>
    </location>
</feature>
<organism evidence="4 5">
    <name type="scientific">Acer saccharum</name>
    <name type="common">Sugar maple</name>
    <dbReference type="NCBI Taxonomy" id="4024"/>
    <lineage>
        <taxon>Eukaryota</taxon>
        <taxon>Viridiplantae</taxon>
        <taxon>Streptophyta</taxon>
        <taxon>Embryophyta</taxon>
        <taxon>Tracheophyta</taxon>
        <taxon>Spermatophyta</taxon>
        <taxon>Magnoliopsida</taxon>
        <taxon>eudicotyledons</taxon>
        <taxon>Gunneridae</taxon>
        <taxon>Pentapetalae</taxon>
        <taxon>rosids</taxon>
        <taxon>malvids</taxon>
        <taxon>Sapindales</taxon>
        <taxon>Sapindaceae</taxon>
        <taxon>Hippocastanoideae</taxon>
        <taxon>Acereae</taxon>
        <taxon>Acer</taxon>
    </lineage>
</organism>
<feature type="transmembrane region" description="Helical" evidence="2">
    <location>
        <begin position="717"/>
        <end position="741"/>
    </location>
</feature>
<feature type="transmembrane region" description="Helical" evidence="2">
    <location>
        <begin position="601"/>
        <end position="618"/>
    </location>
</feature>
<dbReference type="PANTHER" id="PTHR24177">
    <property type="entry name" value="CASKIN"/>
    <property type="match status" value="1"/>
</dbReference>
<gene>
    <name evidence="4" type="ORF">LWI29_028967</name>
</gene>
<keyword evidence="2" id="KW-0812">Transmembrane</keyword>
<feature type="domain" description="PGG" evidence="3">
    <location>
        <begin position="591"/>
        <end position="703"/>
    </location>
</feature>
<dbReference type="InterPro" id="IPR026961">
    <property type="entry name" value="PGG_dom"/>
</dbReference>
<dbReference type="Pfam" id="PF13962">
    <property type="entry name" value="PGG"/>
    <property type="match status" value="1"/>
</dbReference>
<protein>
    <recommendedName>
        <fullName evidence="3">PGG domain-containing protein</fullName>
    </recommendedName>
</protein>
<dbReference type="InterPro" id="IPR036770">
    <property type="entry name" value="Ankyrin_rpt-contain_sf"/>
</dbReference>
<dbReference type="SUPFAM" id="SSF48403">
    <property type="entry name" value="Ankyrin repeat"/>
    <property type="match status" value="1"/>
</dbReference>
<feature type="transmembrane region" description="Helical" evidence="2">
    <location>
        <begin position="289"/>
        <end position="309"/>
    </location>
</feature>
<name>A0AA39RTE5_ACESA</name>
<accession>A0AA39RTE5</accession>
<reference evidence="4" key="1">
    <citation type="journal article" date="2022" name="Plant J.">
        <title>Strategies of tolerance reflected in two North American maple genomes.</title>
        <authorList>
            <person name="McEvoy S.L."/>
            <person name="Sezen U.U."/>
            <person name="Trouern-Trend A."/>
            <person name="McMahon S.M."/>
            <person name="Schaberg P.G."/>
            <person name="Yang J."/>
            <person name="Wegrzyn J.L."/>
            <person name="Swenson N.G."/>
        </authorList>
    </citation>
    <scope>NUCLEOTIDE SEQUENCE</scope>
    <source>
        <strain evidence="4">NS2018</strain>
    </source>
</reference>
<evidence type="ECO:0000313" key="5">
    <source>
        <dbReference type="Proteomes" id="UP001168877"/>
    </source>
</evidence>
<dbReference type="GO" id="GO:0016020">
    <property type="term" value="C:membrane"/>
    <property type="evidence" value="ECO:0007669"/>
    <property type="project" value="TreeGrafter"/>
</dbReference>
<dbReference type="PANTHER" id="PTHR24177:SF215">
    <property type="entry name" value="PGG DOMAIN-CONTAINING PROTEIN"/>
    <property type="match status" value="1"/>
</dbReference>
<feature type="transmembrane region" description="Helical" evidence="2">
    <location>
        <begin position="682"/>
        <end position="705"/>
    </location>
</feature>
<feature type="transmembrane region" description="Helical" evidence="2">
    <location>
        <begin position="747"/>
        <end position="767"/>
    </location>
</feature>
<dbReference type="SMART" id="SM00248">
    <property type="entry name" value="ANK"/>
    <property type="match status" value="4"/>
</dbReference>